<dbReference type="OrthoDB" id="424012at2759"/>
<evidence type="ECO:0000259" key="14">
    <source>
        <dbReference type="Pfam" id="PF00850"/>
    </source>
</evidence>
<dbReference type="AlphaFoldDB" id="A0A067K5E5"/>
<comment type="subcellular location">
    <subcellularLocation>
        <location evidence="2">Nucleus</location>
    </subcellularLocation>
</comment>
<dbReference type="PRINTS" id="PR01270">
    <property type="entry name" value="HDASUPER"/>
</dbReference>
<evidence type="ECO:0000256" key="10">
    <source>
        <dbReference type="ARBA" id="ARBA00023015"/>
    </source>
</evidence>
<evidence type="ECO:0000256" key="6">
    <source>
        <dbReference type="ARBA" id="ARBA00022723"/>
    </source>
</evidence>
<gene>
    <name evidence="15" type="ORF">JCGZ_11718</name>
</gene>
<keyword evidence="9" id="KW-0156">Chromatin regulator</keyword>
<keyword evidence="8" id="KW-0862">Zinc</keyword>
<feature type="domain" description="Histone deacetylase" evidence="14">
    <location>
        <begin position="35"/>
        <end position="335"/>
    </location>
</feature>
<evidence type="ECO:0000256" key="11">
    <source>
        <dbReference type="ARBA" id="ARBA00023163"/>
    </source>
</evidence>
<evidence type="ECO:0000256" key="1">
    <source>
        <dbReference type="ARBA" id="ARBA00001947"/>
    </source>
</evidence>
<dbReference type="GO" id="GO:0046872">
    <property type="term" value="F:metal ion binding"/>
    <property type="evidence" value="ECO:0007669"/>
    <property type="project" value="UniProtKB-KW"/>
</dbReference>
<evidence type="ECO:0000256" key="5">
    <source>
        <dbReference type="ARBA" id="ARBA00022491"/>
    </source>
</evidence>
<dbReference type="Proteomes" id="UP000027138">
    <property type="component" value="Unassembled WGS sequence"/>
</dbReference>
<name>A0A067K5E5_JATCU</name>
<dbReference type="GO" id="GO:0040029">
    <property type="term" value="P:epigenetic regulation of gene expression"/>
    <property type="evidence" value="ECO:0007669"/>
    <property type="project" value="TreeGrafter"/>
</dbReference>
<dbReference type="InterPro" id="IPR037138">
    <property type="entry name" value="His_deacetylse_dom_sf"/>
</dbReference>
<reference evidence="15 16" key="1">
    <citation type="journal article" date="2014" name="PLoS ONE">
        <title>Global Analysis of Gene Expression Profiles in Physic Nut (Jatropha curcas L.) Seedlings Exposed to Salt Stress.</title>
        <authorList>
            <person name="Zhang L."/>
            <person name="Zhang C."/>
            <person name="Wu P."/>
            <person name="Chen Y."/>
            <person name="Li M."/>
            <person name="Jiang H."/>
            <person name="Wu G."/>
        </authorList>
    </citation>
    <scope>NUCLEOTIDE SEQUENCE [LARGE SCALE GENOMIC DNA]</scope>
    <source>
        <strain evidence="16">cv. GZQX0401</strain>
        <tissue evidence="15">Young leaves</tissue>
    </source>
</reference>
<dbReference type="KEGG" id="jcu:105640621"/>
<evidence type="ECO:0000256" key="8">
    <source>
        <dbReference type="ARBA" id="ARBA00022833"/>
    </source>
</evidence>
<evidence type="ECO:0000256" key="3">
    <source>
        <dbReference type="ARBA" id="ARBA00007738"/>
    </source>
</evidence>
<keyword evidence="11" id="KW-0804">Transcription</keyword>
<dbReference type="EMBL" id="KK914632">
    <property type="protein sequence ID" value="KDP31342.1"/>
    <property type="molecule type" value="Genomic_DNA"/>
</dbReference>
<evidence type="ECO:0000256" key="7">
    <source>
        <dbReference type="ARBA" id="ARBA00022801"/>
    </source>
</evidence>
<evidence type="ECO:0000313" key="15">
    <source>
        <dbReference type="EMBL" id="KDP31342.1"/>
    </source>
</evidence>
<keyword evidence="6" id="KW-0479">Metal-binding</keyword>
<keyword evidence="7" id="KW-0378">Hydrolase</keyword>
<dbReference type="GO" id="GO:0000118">
    <property type="term" value="C:histone deacetylase complex"/>
    <property type="evidence" value="ECO:0007669"/>
    <property type="project" value="TreeGrafter"/>
</dbReference>
<dbReference type="Gene3D" id="3.40.800.20">
    <property type="entry name" value="Histone deacetylase domain"/>
    <property type="match status" value="1"/>
</dbReference>
<dbReference type="PANTHER" id="PTHR10625">
    <property type="entry name" value="HISTONE DEACETYLASE HDAC1-RELATED"/>
    <property type="match status" value="1"/>
</dbReference>
<sequence length="657" mass="73511">MEEVESGDSKSRQRRVGIIYDERMCKHFSTVDDYHPENPNRITTIWNKLVANNIPQRCVVLNAKEAEDKYLLAVHSENHVNLVRNISTKQFDSRRNTIASKFNSIYFNEGSSESAYLAAGSVIEVAERVAKGELNSAAAIVRPPGHHAEHDEAMGFCLFNNVAVATRFLLDERPELGIKKILIVDWDVHHGNGTQKMFFEDPRVLLFSVHRHEFGTFYPANDDGFYTMIGEGPGAGYNINVPWENGRCGDPDYLAVWDHILIPVAKEFEPDMIIVSAGFDAAVGDPLGGCRVTPYGYSLMLKKLMDFANGKIVLALEGGYNLGSIANSFLACVEVLLENKPIAGSSEAYPFESTWRVIQMVRKKLSAYWPTLADEIPLKLTSQKAPPPHLLISSSDSDDEDRKTPNIVSANFVSAVQEVIEPLLNIKIEDDHDELATEPTNWRSELSKTDIWYATFGSNMWKPRFLCYIQGGQVDGMRKPCSGSMDRNPPKAVLWKSFPHRLFFGRESTLTWGPGGAAFLHPESSVGEKTYLCLYRITLEQFNDVLLQENGYQEMSSPVFDLDALQAITNQGSISLEVFKTGWYHNVVYLGKEQDIPILTMTCPLSAIERFKSGEVPLRAPCKEYANTLIKGLVEGGRLTEEEAIAYIQEASTKPLC</sequence>
<dbReference type="SMR" id="A0A067K5E5"/>
<comment type="catalytic activity">
    <reaction evidence="13">
        <text>N(6)-acetyl-L-lysyl-[histone] + H2O = L-lysyl-[histone] + acetate</text>
        <dbReference type="Rhea" id="RHEA:58196"/>
        <dbReference type="Rhea" id="RHEA-COMP:9845"/>
        <dbReference type="Rhea" id="RHEA-COMP:11338"/>
        <dbReference type="ChEBI" id="CHEBI:15377"/>
        <dbReference type="ChEBI" id="CHEBI:29969"/>
        <dbReference type="ChEBI" id="CHEBI:30089"/>
        <dbReference type="ChEBI" id="CHEBI:61930"/>
        <dbReference type="EC" id="3.5.1.98"/>
    </reaction>
    <physiologicalReaction direction="left-to-right" evidence="13">
        <dbReference type="Rhea" id="RHEA:58197"/>
    </physiologicalReaction>
</comment>
<keyword evidence="16" id="KW-1185">Reference proteome</keyword>
<keyword evidence="12" id="KW-0539">Nucleus</keyword>
<dbReference type="Pfam" id="PF00850">
    <property type="entry name" value="Hist_deacetyl"/>
    <property type="match status" value="1"/>
</dbReference>
<evidence type="ECO:0000256" key="13">
    <source>
        <dbReference type="ARBA" id="ARBA00049416"/>
    </source>
</evidence>
<evidence type="ECO:0000256" key="12">
    <source>
        <dbReference type="ARBA" id="ARBA00023242"/>
    </source>
</evidence>
<dbReference type="GO" id="GO:0005737">
    <property type="term" value="C:cytoplasm"/>
    <property type="evidence" value="ECO:0007669"/>
    <property type="project" value="UniProtKB-ARBA"/>
</dbReference>
<accession>A0A067K5E5</accession>
<dbReference type="InterPro" id="IPR023801">
    <property type="entry name" value="His_deacetylse_dom"/>
</dbReference>
<protein>
    <recommendedName>
        <fullName evidence="4">histone deacetylase</fullName>
        <ecNumber evidence="4">3.5.1.98</ecNumber>
    </recommendedName>
</protein>
<comment type="similarity">
    <text evidence="3">Belongs to the histone deacetylase family. HD type 2 subfamily.</text>
</comment>
<dbReference type="STRING" id="180498.A0A067K5E5"/>
<dbReference type="Gene3D" id="3.10.490.10">
    <property type="entry name" value="Gamma-glutamyl cyclotransferase-like"/>
    <property type="match status" value="1"/>
</dbReference>
<evidence type="ECO:0000256" key="2">
    <source>
        <dbReference type="ARBA" id="ARBA00004123"/>
    </source>
</evidence>
<dbReference type="GO" id="GO:0050793">
    <property type="term" value="P:regulation of developmental process"/>
    <property type="evidence" value="ECO:0007669"/>
    <property type="project" value="UniProtKB-ARBA"/>
</dbReference>
<dbReference type="FunFam" id="3.40.800.20:FF:000014">
    <property type="entry name" value="Histone deacetylase 15"/>
    <property type="match status" value="1"/>
</dbReference>
<dbReference type="EC" id="3.5.1.98" evidence="4"/>
<keyword evidence="10" id="KW-0805">Transcription regulation</keyword>
<dbReference type="PANTHER" id="PTHR10625:SF25">
    <property type="entry name" value="HISTONE DEACETYLASE 18-RELATED"/>
    <property type="match status" value="1"/>
</dbReference>
<evidence type="ECO:0000256" key="4">
    <source>
        <dbReference type="ARBA" id="ARBA00012111"/>
    </source>
</evidence>
<dbReference type="InterPro" id="IPR000286">
    <property type="entry name" value="HDACs"/>
</dbReference>
<keyword evidence="5" id="KW-0678">Repressor</keyword>
<dbReference type="GO" id="GO:0141221">
    <property type="term" value="F:histone deacetylase activity, hydrolytic mechanism"/>
    <property type="evidence" value="ECO:0007669"/>
    <property type="project" value="UniProtKB-EC"/>
</dbReference>
<proteinExistence type="inferred from homology"/>
<evidence type="ECO:0000313" key="16">
    <source>
        <dbReference type="Proteomes" id="UP000027138"/>
    </source>
</evidence>
<dbReference type="SUPFAM" id="SSF52768">
    <property type="entry name" value="Arginase/deacetylase"/>
    <property type="match status" value="1"/>
</dbReference>
<evidence type="ECO:0000256" key="9">
    <source>
        <dbReference type="ARBA" id="ARBA00022853"/>
    </source>
</evidence>
<organism evidence="15 16">
    <name type="scientific">Jatropha curcas</name>
    <name type="common">Barbados nut</name>
    <dbReference type="NCBI Taxonomy" id="180498"/>
    <lineage>
        <taxon>Eukaryota</taxon>
        <taxon>Viridiplantae</taxon>
        <taxon>Streptophyta</taxon>
        <taxon>Embryophyta</taxon>
        <taxon>Tracheophyta</taxon>
        <taxon>Spermatophyta</taxon>
        <taxon>Magnoliopsida</taxon>
        <taxon>eudicotyledons</taxon>
        <taxon>Gunneridae</taxon>
        <taxon>Pentapetalae</taxon>
        <taxon>rosids</taxon>
        <taxon>fabids</taxon>
        <taxon>Malpighiales</taxon>
        <taxon>Euphorbiaceae</taxon>
        <taxon>Crotonoideae</taxon>
        <taxon>Jatropheae</taxon>
        <taxon>Jatropha</taxon>
    </lineage>
</organism>
<comment type="cofactor">
    <cofactor evidence="1">
        <name>Zn(2+)</name>
        <dbReference type="ChEBI" id="CHEBI:29105"/>
    </cofactor>
</comment>
<dbReference type="InterPro" id="IPR023696">
    <property type="entry name" value="Ureohydrolase_dom_sf"/>
</dbReference>